<accession>A0ABU3VI96</accession>
<sequence>MKDRIGSPQAKPTWLARAGGAAANTGMSVSLAGGGIPAAFVPQRRSAKPKPPGTIKSSGSKIRSPSDRHPNGQIGATRGGHETKDGARIREMRPGRLDQRARGVTFWAQTSLLDEA</sequence>
<reference evidence="3" key="1">
    <citation type="submission" date="2023-05" db="EMBL/GenBank/DDBJ databases">
        <title>Sedimentitalea sp. nov. JM2-8.</title>
        <authorList>
            <person name="Huang J."/>
        </authorList>
    </citation>
    <scope>NUCLEOTIDE SEQUENCE [LARGE SCALE GENOMIC DNA]</scope>
    <source>
        <strain evidence="3">KHS03</strain>
    </source>
</reference>
<evidence type="ECO:0000313" key="2">
    <source>
        <dbReference type="EMBL" id="MDU9005414.1"/>
    </source>
</evidence>
<evidence type="ECO:0000313" key="3">
    <source>
        <dbReference type="Proteomes" id="UP001255416"/>
    </source>
</evidence>
<organism evidence="2 3">
    <name type="scientific">Sedimentitalea todarodis</name>
    <dbReference type="NCBI Taxonomy" id="1631240"/>
    <lineage>
        <taxon>Bacteria</taxon>
        <taxon>Pseudomonadati</taxon>
        <taxon>Pseudomonadota</taxon>
        <taxon>Alphaproteobacteria</taxon>
        <taxon>Rhodobacterales</taxon>
        <taxon>Paracoccaceae</taxon>
        <taxon>Sedimentitalea</taxon>
    </lineage>
</organism>
<feature type="region of interest" description="Disordered" evidence="1">
    <location>
        <begin position="43"/>
        <end position="101"/>
    </location>
</feature>
<feature type="compositionally biased region" description="Basic and acidic residues" evidence="1">
    <location>
        <begin position="79"/>
        <end position="101"/>
    </location>
</feature>
<dbReference type="Proteomes" id="UP001255416">
    <property type="component" value="Unassembled WGS sequence"/>
</dbReference>
<keyword evidence="3" id="KW-1185">Reference proteome</keyword>
<protein>
    <submittedName>
        <fullName evidence="2">Uncharacterized protein</fullName>
    </submittedName>
</protein>
<evidence type="ECO:0000256" key="1">
    <source>
        <dbReference type="SAM" id="MobiDB-lite"/>
    </source>
</evidence>
<dbReference type="EMBL" id="JASMWN010000014">
    <property type="protein sequence ID" value="MDU9005414.1"/>
    <property type="molecule type" value="Genomic_DNA"/>
</dbReference>
<dbReference type="RefSeq" id="WP_316778731.1">
    <property type="nucleotide sequence ID" value="NZ_JASMWN010000014.1"/>
</dbReference>
<gene>
    <name evidence="2" type="ORF">QO231_16345</name>
</gene>
<proteinExistence type="predicted"/>
<name>A0ABU3VI96_9RHOB</name>
<comment type="caution">
    <text evidence="2">The sequence shown here is derived from an EMBL/GenBank/DDBJ whole genome shotgun (WGS) entry which is preliminary data.</text>
</comment>